<keyword evidence="12" id="KW-0813">Transport</keyword>
<evidence type="ECO:0000313" key="14">
    <source>
        <dbReference type="Proteomes" id="UP000317730"/>
    </source>
</evidence>
<comment type="function">
    <text evidence="12">Fluoride-specific ion channel. Important for reducing fluoride concentration in the cell, thus reducing its toxicity.</text>
</comment>
<evidence type="ECO:0000256" key="11">
    <source>
        <dbReference type="ARBA" id="ARBA00035585"/>
    </source>
</evidence>
<evidence type="ECO:0000313" key="13">
    <source>
        <dbReference type="EMBL" id="GEB84774.1"/>
    </source>
</evidence>
<evidence type="ECO:0000256" key="10">
    <source>
        <dbReference type="ARBA" id="ARBA00035120"/>
    </source>
</evidence>
<dbReference type="Pfam" id="PF02537">
    <property type="entry name" value="CRCB"/>
    <property type="match status" value="1"/>
</dbReference>
<feature type="transmembrane region" description="Helical" evidence="12">
    <location>
        <begin position="105"/>
        <end position="126"/>
    </location>
</feature>
<dbReference type="PROSITE" id="PS51257">
    <property type="entry name" value="PROKAR_LIPOPROTEIN"/>
    <property type="match status" value="1"/>
</dbReference>
<protein>
    <recommendedName>
        <fullName evidence="12">Fluoride-specific ion channel FluC</fullName>
    </recommendedName>
</protein>
<feature type="transmembrane region" description="Helical" evidence="12">
    <location>
        <begin position="5"/>
        <end position="24"/>
    </location>
</feature>
<comment type="caution">
    <text evidence="13">The sequence shown here is derived from an EMBL/GenBank/DDBJ whole genome shotgun (WGS) entry which is preliminary data.</text>
</comment>
<evidence type="ECO:0000256" key="4">
    <source>
        <dbReference type="ARBA" id="ARBA00022692"/>
    </source>
</evidence>
<dbReference type="GO" id="GO:0046872">
    <property type="term" value="F:metal ion binding"/>
    <property type="evidence" value="ECO:0007669"/>
    <property type="project" value="UniProtKB-KW"/>
</dbReference>
<feature type="binding site" evidence="12">
    <location>
        <position position="80"/>
    </location>
    <ligand>
        <name>Na(+)</name>
        <dbReference type="ChEBI" id="CHEBI:29101"/>
        <note>structural</note>
    </ligand>
</feature>
<evidence type="ECO:0000256" key="7">
    <source>
        <dbReference type="ARBA" id="ARBA00023065"/>
    </source>
</evidence>
<organism evidence="13 14">
    <name type="scientific">Acetobacter peroxydans</name>
    <dbReference type="NCBI Taxonomy" id="104098"/>
    <lineage>
        <taxon>Bacteria</taxon>
        <taxon>Pseudomonadati</taxon>
        <taxon>Pseudomonadota</taxon>
        <taxon>Alphaproteobacteria</taxon>
        <taxon>Acetobacterales</taxon>
        <taxon>Acetobacteraceae</taxon>
        <taxon>Acetobacter</taxon>
    </lineage>
</organism>
<dbReference type="HAMAP" id="MF_00454">
    <property type="entry name" value="FluC"/>
    <property type="match status" value="1"/>
</dbReference>
<dbReference type="Proteomes" id="UP000317730">
    <property type="component" value="Unassembled WGS sequence"/>
</dbReference>
<evidence type="ECO:0000256" key="6">
    <source>
        <dbReference type="ARBA" id="ARBA00023053"/>
    </source>
</evidence>
<evidence type="ECO:0000256" key="3">
    <source>
        <dbReference type="ARBA" id="ARBA00022519"/>
    </source>
</evidence>
<dbReference type="RefSeq" id="WP_141374711.1">
    <property type="nucleotide sequence ID" value="NZ_BAPL01000030.1"/>
</dbReference>
<gene>
    <name evidence="12 13" type="primary">crcB</name>
    <name evidence="12" type="synonym">fluC</name>
    <name evidence="13" type="ORF">APE01nite_05710</name>
</gene>
<dbReference type="NCBIfam" id="TIGR00494">
    <property type="entry name" value="crcB"/>
    <property type="match status" value="1"/>
</dbReference>
<name>A0A4Y3TSQ4_9PROT</name>
<keyword evidence="12" id="KW-0479">Metal-binding</keyword>
<keyword evidence="4 12" id="KW-0812">Transmembrane</keyword>
<dbReference type="GO" id="GO:0005886">
    <property type="term" value="C:plasma membrane"/>
    <property type="evidence" value="ECO:0007669"/>
    <property type="project" value="UniProtKB-SubCell"/>
</dbReference>
<dbReference type="AlphaFoldDB" id="A0A4Y3TSQ4"/>
<keyword evidence="7 12" id="KW-0406">Ion transport</keyword>
<dbReference type="InterPro" id="IPR003691">
    <property type="entry name" value="FluC"/>
</dbReference>
<keyword evidence="8 12" id="KW-0472">Membrane</keyword>
<proteinExistence type="inferred from homology"/>
<dbReference type="GO" id="GO:0140114">
    <property type="term" value="P:cellular detoxification of fluoride"/>
    <property type="evidence" value="ECO:0007669"/>
    <property type="project" value="UniProtKB-UniRule"/>
</dbReference>
<feature type="transmembrane region" description="Helical" evidence="12">
    <location>
        <begin position="36"/>
        <end position="60"/>
    </location>
</feature>
<evidence type="ECO:0000256" key="2">
    <source>
        <dbReference type="ARBA" id="ARBA00022475"/>
    </source>
</evidence>
<keyword evidence="3" id="KW-0997">Cell inner membrane</keyword>
<comment type="subcellular location">
    <subcellularLocation>
        <location evidence="1 12">Cell membrane</location>
        <topology evidence="1 12">Multi-pass membrane protein</topology>
    </subcellularLocation>
</comment>
<dbReference type="PANTHER" id="PTHR28259:SF1">
    <property type="entry name" value="FLUORIDE EXPORT PROTEIN 1-RELATED"/>
    <property type="match status" value="1"/>
</dbReference>
<evidence type="ECO:0000256" key="8">
    <source>
        <dbReference type="ARBA" id="ARBA00023136"/>
    </source>
</evidence>
<dbReference type="PANTHER" id="PTHR28259">
    <property type="entry name" value="FLUORIDE EXPORT PROTEIN 1-RELATED"/>
    <property type="match status" value="1"/>
</dbReference>
<keyword evidence="14" id="KW-1185">Reference proteome</keyword>
<comment type="catalytic activity">
    <reaction evidence="11">
        <text>fluoride(in) = fluoride(out)</text>
        <dbReference type="Rhea" id="RHEA:76159"/>
        <dbReference type="ChEBI" id="CHEBI:17051"/>
    </reaction>
    <physiologicalReaction direction="left-to-right" evidence="11">
        <dbReference type="Rhea" id="RHEA:76160"/>
    </physiologicalReaction>
</comment>
<evidence type="ECO:0000256" key="1">
    <source>
        <dbReference type="ARBA" id="ARBA00004651"/>
    </source>
</evidence>
<evidence type="ECO:0000256" key="9">
    <source>
        <dbReference type="ARBA" id="ARBA00023303"/>
    </source>
</evidence>
<sequence length="145" mass="15315">MATRLATTVMIGLGGACGTLLRYWAGLATLRWSQWLPWGTILINVSGSFMIAFFGALTASNGRFAASETMRLVFMVGICGGFTTFSSFSLQTLDLLRQGAVLRALLNIAFSMTLCMASVTAGYLAAQALNASAQPASTQAERPSS</sequence>
<feature type="transmembrane region" description="Helical" evidence="12">
    <location>
        <begin position="72"/>
        <end position="93"/>
    </location>
</feature>
<keyword evidence="5 12" id="KW-1133">Transmembrane helix</keyword>
<feature type="binding site" evidence="12">
    <location>
        <position position="83"/>
    </location>
    <ligand>
        <name>Na(+)</name>
        <dbReference type="ChEBI" id="CHEBI:29101"/>
        <note>structural</note>
    </ligand>
</feature>
<reference evidence="13 14" key="1">
    <citation type="submission" date="2019-06" db="EMBL/GenBank/DDBJ databases">
        <title>Whole genome shotgun sequence of Acetobacter peroxydans NBRC 13755.</title>
        <authorList>
            <person name="Hosoyama A."/>
            <person name="Uohara A."/>
            <person name="Ohji S."/>
            <person name="Ichikawa N."/>
        </authorList>
    </citation>
    <scope>NUCLEOTIDE SEQUENCE [LARGE SCALE GENOMIC DNA]</scope>
    <source>
        <strain evidence="13 14">NBRC 13755</strain>
    </source>
</reference>
<dbReference type="OrthoDB" id="9806299at2"/>
<accession>A0A4Y3TSQ4</accession>
<evidence type="ECO:0000256" key="12">
    <source>
        <dbReference type="HAMAP-Rule" id="MF_00454"/>
    </source>
</evidence>
<keyword evidence="6 12" id="KW-0915">Sodium</keyword>
<dbReference type="GO" id="GO:0062054">
    <property type="term" value="F:fluoride channel activity"/>
    <property type="evidence" value="ECO:0007669"/>
    <property type="project" value="UniProtKB-UniRule"/>
</dbReference>
<keyword evidence="2 12" id="KW-1003">Cell membrane</keyword>
<evidence type="ECO:0000256" key="5">
    <source>
        <dbReference type="ARBA" id="ARBA00022989"/>
    </source>
</evidence>
<dbReference type="EMBL" id="BJMV01000002">
    <property type="protein sequence ID" value="GEB84774.1"/>
    <property type="molecule type" value="Genomic_DNA"/>
</dbReference>
<comment type="activity regulation">
    <text evidence="12">Na(+) is not transported, but it plays an essential structural role and its presence is essential for fluoride channel function.</text>
</comment>
<keyword evidence="9 12" id="KW-0407">Ion channel</keyword>
<comment type="similarity">
    <text evidence="10 12">Belongs to the fluoride channel Fluc/FEX (TC 1.A.43) family.</text>
</comment>